<dbReference type="RefSeq" id="XP_009223225.1">
    <property type="nucleotide sequence ID" value="XM_009224961.1"/>
</dbReference>
<reference evidence="1" key="2">
    <citation type="submission" date="2010-07" db="EMBL/GenBank/DDBJ databases">
        <authorList>
            <consortium name="The Broad Institute Genome Sequencing Platform"/>
            <consortium name="Broad Institute Genome Sequencing Center for Infectious Disease"/>
            <person name="Ma L.-J."/>
            <person name="Dead R."/>
            <person name="Young S."/>
            <person name="Zeng Q."/>
            <person name="Koehrsen M."/>
            <person name="Alvarado L."/>
            <person name="Berlin A."/>
            <person name="Chapman S.B."/>
            <person name="Chen Z."/>
            <person name="Freedman E."/>
            <person name="Gellesch M."/>
            <person name="Goldberg J."/>
            <person name="Griggs A."/>
            <person name="Gujja S."/>
            <person name="Heilman E.R."/>
            <person name="Heiman D."/>
            <person name="Hepburn T."/>
            <person name="Howarth C."/>
            <person name="Jen D."/>
            <person name="Larson L."/>
            <person name="Mehta T."/>
            <person name="Neiman D."/>
            <person name="Pearson M."/>
            <person name="Roberts A."/>
            <person name="Saif S."/>
            <person name="Shea T."/>
            <person name="Shenoy N."/>
            <person name="Sisk P."/>
            <person name="Stolte C."/>
            <person name="Sykes S."/>
            <person name="Walk T."/>
            <person name="White J."/>
            <person name="Yandava C."/>
            <person name="Haas B."/>
            <person name="Nusbaum C."/>
            <person name="Birren B."/>
        </authorList>
    </citation>
    <scope>NUCLEOTIDE SEQUENCE</scope>
    <source>
        <strain evidence="1">R3-111a-1</strain>
    </source>
</reference>
<evidence type="ECO:0000313" key="2">
    <source>
        <dbReference type="EnsemblFungi" id="EJT77225"/>
    </source>
</evidence>
<reference evidence="1" key="3">
    <citation type="submission" date="2010-09" db="EMBL/GenBank/DDBJ databases">
        <title>Annotation of Gaeumannomyces graminis var. tritici R3-111a-1.</title>
        <authorList>
            <consortium name="The Broad Institute Genome Sequencing Platform"/>
            <person name="Ma L.-J."/>
            <person name="Dead R."/>
            <person name="Young S.K."/>
            <person name="Zeng Q."/>
            <person name="Gargeya S."/>
            <person name="Fitzgerald M."/>
            <person name="Haas B."/>
            <person name="Abouelleil A."/>
            <person name="Alvarado L."/>
            <person name="Arachchi H.M."/>
            <person name="Berlin A."/>
            <person name="Brown A."/>
            <person name="Chapman S.B."/>
            <person name="Chen Z."/>
            <person name="Dunbar C."/>
            <person name="Freedman E."/>
            <person name="Gearin G."/>
            <person name="Gellesch M."/>
            <person name="Goldberg J."/>
            <person name="Griggs A."/>
            <person name="Gujja S."/>
            <person name="Heiman D."/>
            <person name="Howarth C."/>
            <person name="Larson L."/>
            <person name="Lui A."/>
            <person name="MacDonald P.J.P."/>
            <person name="Mehta T."/>
            <person name="Montmayeur A."/>
            <person name="Murphy C."/>
            <person name="Neiman D."/>
            <person name="Pearson M."/>
            <person name="Priest M."/>
            <person name="Roberts A."/>
            <person name="Saif S."/>
            <person name="Shea T."/>
            <person name="Shenoy N."/>
            <person name="Sisk P."/>
            <person name="Stolte C."/>
            <person name="Sykes S."/>
            <person name="Yandava C."/>
            <person name="Wortman J."/>
            <person name="Nusbaum C."/>
            <person name="Birren B."/>
        </authorList>
    </citation>
    <scope>NUCLEOTIDE SEQUENCE</scope>
    <source>
        <strain evidence="1">R3-111a-1</strain>
    </source>
</reference>
<evidence type="ECO:0000313" key="3">
    <source>
        <dbReference type="Proteomes" id="UP000006039"/>
    </source>
</evidence>
<dbReference type="Proteomes" id="UP000006039">
    <property type="component" value="Unassembled WGS sequence"/>
</dbReference>
<dbReference type="EnsemblFungi" id="EJT77225">
    <property type="protein sequence ID" value="EJT77225"/>
    <property type="gene ID" value="GGTG_07137"/>
</dbReference>
<keyword evidence="3" id="KW-1185">Reference proteome</keyword>
<reference evidence="2" key="4">
    <citation type="journal article" date="2015" name="G3 (Bethesda)">
        <title>Genome sequences of three phytopathogenic species of the Magnaporthaceae family of fungi.</title>
        <authorList>
            <person name="Okagaki L.H."/>
            <person name="Nunes C.C."/>
            <person name="Sailsbery J."/>
            <person name="Clay B."/>
            <person name="Brown D."/>
            <person name="John T."/>
            <person name="Oh Y."/>
            <person name="Young N."/>
            <person name="Fitzgerald M."/>
            <person name="Haas B.J."/>
            <person name="Zeng Q."/>
            <person name="Young S."/>
            <person name="Adiconis X."/>
            <person name="Fan L."/>
            <person name="Levin J.Z."/>
            <person name="Mitchell T.K."/>
            <person name="Okubara P.A."/>
            <person name="Farman M.L."/>
            <person name="Kohn L.M."/>
            <person name="Birren B."/>
            <person name="Ma L.-J."/>
            <person name="Dean R.A."/>
        </authorList>
    </citation>
    <scope>NUCLEOTIDE SEQUENCE</scope>
    <source>
        <strain evidence="2">R3-111a-1</strain>
    </source>
</reference>
<gene>
    <name evidence="2" type="primary">20347595</name>
    <name evidence="1" type="ORF">GGTG_07137</name>
</gene>
<reference evidence="3" key="1">
    <citation type="submission" date="2010-07" db="EMBL/GenBank/DDBJ databases">
        <title>The genome sequence of Gaeumannomyces graminis var. tritici strain R3-111a-1.</title>
        <authorList>
            <consortium name="The Broad Institute Genome Sequencing Platform"/>
            <person name="Ma L.-J."/>
            <person name="Dead R."/>
            <person name="Young S."/>
            <person name="Zeng Q."/>
            <person name="Koehrsen M."/>
            <person name="Alvarado L."/>
            <person name="Berlin A."/>
            <person name="Chapman S.B."/>
            <person name="Chen Z."/>
            <person name="Freedman E."/>
            <person name="Gellesch M."/>
            <person name="Goldberg J."/>
            <person name="Griggs A."/>
            <person name="Gujja S."/>
            <person name="Heilman E.R."/>
            <person name="Heiman D."/>
            <person name="Hepburn T."/>
            <person name="Howarth C."/>
            <person name="Jen D."/>
            <person name="Larson L."/>
            <person name="Mehta T."/>
            <person name="Neiman D."/>
            <person name="Pearson M."/>
            <person name="Roberts A."/>
            <person name="Saif S."/>
            <person name="Shea T."/>
            <person name="Shenoy N."/>
            <person name="Sisk P."/>
            <person name="Stolte C."/>
            <person name="Sykes S."/>
            <person name="Walk T."/>
            <person name="White J."/>
            <person name="Yandava C."/>
            <person name="Haas B."/>
            <person name="Nusbaum C."/>
            <person name="Birren B."/>
        </authorList>
    </citation>
    <scope>NUCLEOTIDE SEQUENCE [LARGE SCALE GENOMIC DNA]</scope>
    <source>
        <strain evidence="3">R3-111a-1</strain>
    </source>
</reference>
<proteinExistence type="predicted"/>
<dbReference type="AlphaFoldDB" id="J3P0U2"/>
<evidence type="ECO:0000313" key="1">
    <source>
        <dbReference type="EMBL" id="EJT77225.1"/>
    </source>
</evidence>
<dbReference type="VEuPathDB" id="FungiDB:GGTG_07137"/>
<accession>J3P0U2</accession>
<sequence length="158" mass="18049">MLLNLPFRLNGNSVKLLENVLNNFQYRNVGNFALDALLDNGLTFITRKLFGRYGMEGFGFLDSFASAKLGFNKLFEKFRYCFGQPLMDAVTKYRNVRFGGKFIKIESVAAAFIARFTLFFGESFFTAAVKTRRGVTGKTFAKALKSCKRKKARWTRDI</sequence>
<dbReference type="GeneID" id="20347595"/>
<protein>
    <submittedName>
        <fullName evidence="1 2">Uncharacterized protein</fullName>
    </submittedName>
</protein>
<reference evidence="2" key="5">
    <citation type="submission" date="2018-04" db="UniProtKB">
        <authorList>
            <consortium name="EnsemblFungi"/>
        </authorList>
    </citation>
    <scope>IDENTIFICATION</scope>
    <source>
        <strain evidence="2">R3-111a-1</strain>
    </source>
</reference>
<organism evidence="1">
    <name type="scientific">Gaeumannomyces tritici (strain R3-111a-1)</name>
    <name type="common">Wheat and barley take-all root rot fungus</name>
    <name type="synonym">Gaeumannomyces graminis var. tritici</name>
    <dbReference type="NCBI Taxonomy" id="644352"/>
    <lineage>
        <taxon>Eukaryota</taxon>
        <taxon>Fungi</taxon>
        <taxon>Dikarya</taxon>
        <taxon>Ascomycota</taxon>
        <taxon>Pezizomycotina</taxon>
        <taxon>Sordariomycetes</taxon>
        <taxon>Sordariomycetidae</taxon>
        <taxon>Magnaporthales</taxon>
        <taxon>Magnaporthaceae</taxon>
        <taxon>Gaeumannomyces</taxon>
    </lineage>
</organism>
<dbReference type="EMBL" id="GL385397">
    <property type="protein sequence ID" value="EJT77225.1"/>
    <property type="molecule type" value="Genomic_DNA"/>
</dbReference>
<name>J3P0U2_GAET3</name>
<dbReference type="HOGENOM" id="CLU_1669493_0_0_1"/>